<dbReference type="InterPro" id="IPR046347">
    <property type="entry name" value="bZIP_sf"/>
</dbReference>
<feature type="compositionally biased region" description="Polar residues" evidence="1">
    <location>
        <begin position="83"/>
        <end position="95"/>
    </location>
</feature>
<feature type="region of interest" description="Disordered" evidence="1">
    <location>
        <begin position="1"/>
        <end position="42"/>
    </location>
</feature>
<organism evidence="3 4">
    <name type="scientific">Penicillium cosmopolitanum</name>
    <dbReference type="NCBI Taxonomy" id="1131564"/>
    <lineage>
        <taxon>Eukaryota</taxon>
        <taxon>Fungi</taxon>
        <taxon>Dikarya</taxon>
        <taxon>Ascomycota</taxon>
        <taxon>Pezizomycotina</taxon>
        <taxon>Eurotiomycetes</taxon>
        <taxon>Eurotiomycetidae</taxon>
        <taxon>Eurotiales</taxon>
        <taxon>Aspergillaceae</taxon>
        <taxon>Penicillium</taxon>
    </lineage>
</organism>
<evidence type="ECO:0000256" key="1">
    <source>
        <dbReference type="SAM" id="MobiDB-lite"/>
    </source>
</evidence>
<dbReference type="CDD" id="cd14688">
    <property type="entry name" value="bZIP_YAP"/>
    <property type="match status" value="1"/>
</dbReference>
<feature type="region of interest" description="Disordered" evidence="1">
    <location>
        <begin position="291"/>
        <end position="311"/>
    </location>
</feature>
<dbReference type="RefSeq" id="XP_056490235.1">
    <property type="nucleotide sequence ID" value="XM_056630933.1"/>
</dbReference>
<proteinExistence type="predicted"/>
<keyword evidence="4" id="KW-1185">Reference proteome</keyword>
<feature type="compositionally biased region" description="Polar residues" evidence="1">
    <location>
        <begin position="1"/>
        <end position="20"/>
    </location>
</feature>
<reference evidence="3" key="1">
    <citation type="submission" date="2022-12" db="EMBL/GenBank/DDBJ databases">
        <authorList>
            <person name="Petersen C."/>
        </authorList>
    </citation>
    <scope>NUCLEOTIDE SEQUENCE</scope>
    <source>
        <strain evidence="3">IBT 29677</strain>
    </source>
</reference>
<gene>
    <name evidence="3" type="ORF">N7509_006296</name>
</gene>
<dbReference type="GeneID" id="81369913"/>
<dbReference type="AlphaFoldDB" id="A0A9W9W3V6"/>
<dbReference type="InterPro" id="IPR052635">
    <property type="entry name" value="Sec_Metab_Biosynth_Reg"/>
</dbReference>
<dbReference type="PANTHER" id="PTHR39607">
    <property type="entry name" value="XANTHOCILLIN BIOSYNTHESIS CLUSTER TRANSCRIPTION FACTOR XANC-RELATED"/>
    <property type="match status" value="1"/>
</dbReference>
<sequence length="311" mass="33913">MRAEQSPKSPSNDETSSQKQDPLERRRLQNRLSQRNHRRKIRDRIAKLQERVIANELRAAAALNGWDQPYSPSPLLSPRHVSRPQNDLQVNSRDTSPMAKEPPTPFTPSYNITQTSIWPSDFNFAQSSGWITGEIPLTIDGRSFMNDTMCYASSESSISTGIQVPMGSCHEGNLMYDAFSSPIPIHTNPNNGVPASQSLYYVATETSLPQMLQSMSNIYPQTKIIVLVPPEPTSPYPSPSPSLLGSNVLDGISSPQTGIQNPSCQCQSQSAHLAPNNVQALSRWTAPGSISSGCPSHKISTPSGGGFPGIR</sequence>
<dbReference type="SUPFAM" id="SSF57959">
    <property type="entry name" value="Leucine zipper domain"/>
    <property type="match status" value="1"/>
</dbReference>
<dbReference type="Proteomes" id="UP001147747">
    <property type="component" value="Unassembled WGS sequence"/>
</dbReference>
<accession>A0A9W9W3V6</accession>
<evidence type="ECO:0000313" key="3">
    <source>
        <dbReference type="EMBL" id="KAJ5398183.1"/>
    </source>
</evidence>
<evidence type="ECO:0000259" key="2">
    <source>
        <dbReference type="PROSITE" id="PS00036"/>
    </source>
</evidence>
<dbReference type="PROSITE" id="PS00036">
    <property type="entry name" value="BZIP_BASIC"/>
    <property type="match status" value="1"/>
</dbReference>
<dbReference type="PANTHER" id="PTHR39607:SF3">
    <property type="entry name" value="BZIP DOMAIN-CONTAINING PROTEIN"/>
    <property type="match status" value="1"/>
</dbReference>
<evidence type="ECO:0000313" key="4">
    <source>
        <dbReference type="Proteomes" id="UP001147747"/>
    </source>
</evidence>
<dbReference type="EMBL" id="JAPZBU010000006">
    <property type="protein sequence ID" value="KAJ5398183.1"/>
    <property type="molecule type" value="Genomic_DNA"/>
</dbReference>
<name>A0A9W9W3V6_9EURO</name>
<reference evidence="3" key="2">
    <citation type="journal article" date="2023" name="IMA Fungus">
        <title>Comparative genomic study of the Penicillium genus elucidates a diverse pangenome and 15 lateral gene transfer events.</title>
        <authorList>
            <person name="Petersen C."/>
            <person name="Sorensen T."/>
            <person name="Nielsen M.R."/>
            <person name="Sondergaard T.E."/>
            <person name="Sorensen J.L."/>
            <person name="Fitzpatrick D.A."/>
            <person name="Frisvad J.C."/>
            <person name="Nielsen K.L."/>
        </authorList>
    </citation>
    <scope>NUCLEOTIDE SEQUENCE</scope>
    <source>
        <strain evidence="3">IBT 29677</strain>
    </source>
</reference>
<feature type="domain" description="BZIP" evidence="2">
    <location>
        <begin position="25"/>
        <end position="40"/>
    </location>
</feature>
<dbReference type="GO" id="GO:0003700">
    <property type="term" value="F:DNA-binding transcription factor activity"/>
    <property type="evidence" value="ECO:0007669"/>
    <property type="project" value="InterPro"/>
</dbReference>
<feature type="compositionally biased region" description="Polar residues" evidence="1">
    <location>
        <begin position="291"/>
        <end position="302"/>
    </location>
</feature>
<dbReference type="OrthoDB" id="4496773at2759"/>
<feature type="region of interest" description="Disordered" evidence="1">
    <location>
        <begin position="74"/>
        <end position="107"/>
    </location>
</feature>
<dbReference type="InterPro" id="IPR004827">
    <property type="entry name" value="bZIP"/>
</dbReference>
<protein>
    <recommendedName>
        <fullName evidence="2">BZIP domain-containing protein</fullName>
    </recommendedName>
</protein>
<comment type="caution">
    <text evidence="3">The sequence shown here is derived from an EMBL/GenBank/DDBJ whole genome shotgun (WGS) entry which is preliminary data.</text>
</comment>